<dbReference type="GO" id="GO:0032968">
    <property type="term" value="P:positive regulation of transcription elongation by RNA polymerase II"/>
    <property type="evidence" value="ECO:0000318"/>
    <property type="project" value="GO_Central"/>
</dbReference>
<dbReference type="Pfam" id="PF00069">
    <property type="entry name" value="Pkinase"/>
    <property type="match status" value="1"/>
</dbReference>
<dbReference type="FunCoup" id="W5N241">
    <property type="interactions" value="1480"/>
</dbReference>
<dbReference type="eggNOG" id="KOG0600">
    <property type="taxonomic scope" value="Eukaryota"/>
</dbReference>
<dbReference type="STRING" id="7918.ENSLOCP00000014700"/>
<dbReference type="InterPro" id="IPR050108">
    <property type="entry name" value="CDK"/>
</dbReference>
<keyword evidence="7" id="KW-0067">ATP-binding</keyword>
<dbReference type="CTD" id="8621"/>
<dbReference type="GeneTree" id="ENSGT00940000157852"/>
<dbReference type="CDD" id="cd07864">
    <property type="entry name" value="STKc_CDK12"/>
    <property type="match status" value="1"/>
</dbReference>
<evidence type="ECO:0000256" key="8">
    <source>
        <dbReference type="ARBA" id="ARBA00023242"/>
    </source>
</evidence>
<reference evidence="14" key="3">
    <citation type="submission" date="2025-09" db="UniProtKB">
        <authorList>
            <consortium name="Ensembl"/>
        </authorList>
    </citation>
    <scope>IDENTIFICATION</scope>
</reference>
<feature type="region of interest" description="Disordered" evidence="12">
    <location>
        <begin position="1456"/>
        <end position="1502"/>
    </location>
</feature>
<keyword evidence="5" id="KW-0547">Nucleotide-binding</keyword>
<feature type="compositionally biased region" description="Polar residues" evidence="12">
    <location>
        <begin position="298"/>
        <end position="307"/>
    </location>
</feature>
<name>W5N241_LEPOC</name>
<dbReference type="PANTHER" id="PTHR24056">
    <property type="entry name" value="CELL DIVISION PROTEIN KINASE"/>
    <property type="match status" value="1"/>
</dbReference>
<evidence type="ECO:0000256" key="2">
    <source>
        <dbReference type="ARBA" id="ARBA00006485"/>
    </source>
</evidence>
<feature type="compositionally biased region" description="Pro residues" evidence="12">
    <location>
        <begin position="1209"/>
        <end position="1218"/>
    </location>
</feature>
<dbReference type="GO" id="GO:0005524">
    <property type="term" value="F:ATP binding"/>
    <property type="evidence" value="ECO:0007669"/>
    <property type="project" value="UniProtKB-KW"/>
</dbReference>
<feature type="compositionally biased region" description="Pro residues" evidence="12">
    <location>
        <begin position="1231"/>
        <end position="1258"/>
    </location>
</feature>
<feature type="region of interest" description="Disordered" evidence="12">
    <location>
        <begin position="1357"/>
        <end position="1395"/>
    </location>
</feature>
<evidence type="ECO:0000256" key="4">
    <source>
        <dbReference type="ARBA" id="ARBA00022679"/>
    </source>
</evidence>
<reference evidence="14" key="2">
    <citation type="submission" date="2025-08" db="UniProtKB">
        <authorList>
            <consortium name="Ensembl"/>
        </authorList>
    </citation>
    <scope>IDENTIFICATION</scope>
</reference>
<feature type="domain" description="Protein kinase" evidence="13">
    <location>
        <begin position="692"/>
        <end position="985"/>
    </location>
</feature>
<feature type="region of interest" description="Disordered" evidence="12">
    <location>
        <begin position="1183"/>
        <end position="1307"/>
    </location>
</feature>
<dbReference type="GO" id="GO:0005634">
    <property type="term" value="C:nucleus"/>
    <property type="evidence" value="ECO:0000318"/>
    <property type="project" value="GO_Central"/>
</dbReference>
<feature type="compositionally biased region" description="Basic and acidic residues" evidence="12">
    <location>
        <begin position="1028"/>
        <end position="1040"/>
    </location>
</feature>
<reference evidence="15" key="1">
    <citation type="submission" date="2011-12" db="EMBL/GenBank/DDBJ databases">
        <title>The Draft Genome of Lepisosteus oculatus.</title>
        <authorList>
            <consortium name="The Broad Institute Genome Assembly &amp; Analysis Group"/>
            <consortium name="Computational R&amp;D Group"/>
            <consortium name="and Sequencing Platform"/>
            <person name="Di Palma F."/>
            <person name="Alfoldi J."/>
            <person name="Johnson J."/>
            <person name="Berlin A."/>
            <person name="Gnerre S."/>
            <person name="Jaffe D."/>
            <person name="MacCallum I."/>
            <person name="Young S."/>
            <person name="Walker B.J."/>
            <person name="Lander E.S."/>
            <person name="Lindblad-Toh K."/>
        </authorList>
    </citation>
    <scope>NUCLEOTIDE SEQUENCE [LARGE SCALE GENOMIC DNA]</scope>
</reference>
<dbReference type="PROSITE" id="PS00108">
    <property type="entry name" value="PROTEIN_KINASE_ST"/>
    <property type="match status" value="1"/>
</dbReference>
<feature type="compositionally biased region" description="Low complexity" evidence="12">
    <location>
        <begin position="1282"/>
        <end position="1302"/>
    </location>
</feature>
<feature type="compositionally biased region" description="Basic residues" evidence="12">
    <location>
        <begin position="49"/>
        <end position="58"/>
    </location>
</feature>
<evidence type="ECO:0000259" key="13">
    <source>
        <dbReference type="PROSITE" id="PS50011"/>
    </source>
</evidence>
<dbReference type="PROSITE" id="PS50011">
    <property type="entry name" value="PROTEIN_KINASE_DOM"/>
    <property type="match status" value="1"/>
</dbReference>
<dbReference type="GO" id="GO:0016607">
    <property type="term" value="C:nuclear speck"/>
    <property type="evidence" value="ECO:0007669"/>
    <property type="project" value="UniProtKB-SubCell"/>
</dbReference>
<accession>W5N241</accession>
<comment type="catalytic activity">
    <reaction evidence="9">
        <text>L-threonyl-[protein] + ATP = O-phospho-L-threonyl-[protein] + ADP + H(+)</text>
        <dbReference type="Rhea" id="RHEA:46608"/>
        <dbReference type="Rhea" id="RHEA-COMP:11060"/>
        <dbReference type="Rhea" id="RHEA-COMP:11605"/>
        <dbReference type="ChEBI" id="CHEBI:15378"/>
        <dbReference type="ChEBI" id="CHEBI:30013"/>
        <dbReference type="ChEBI" id="CHEBI:30616"/>
        <dbReference type="ChEBI" id="CHEBI:61977"/>
        <dbReference type="ChEBI" id="CHEBI:456216"/>
        <dbReference type="EC" id="2.7.11.22"/>
    </reaction>
</comment>
<feature type="compositionally biased region" description="Pro residues" evidence="12">
    <location>
        <begin position="1126"/>
        <end position="1159"/>
    </location>
</feature>
<keyword evidence="3" id="KW-0723">Serine/threonine-protein kinase</keyword>
<keyword evidence="8" id="KW-0539">Nucleus</keyword>
<feature type="compositionally biased region" description="Polar residues" evidence="12">
    <location>
        <begin position="92"/>
        <end position="103"/>
    </location>
</feature>
<feature type="compositionally biased region" description="Basic residues" evidence="12">
    <location>
        <begin position="621"/>
        <end position="632"/>
    </location>
</feature>
<dbReference type="GO" id="GO:0008353">
    <property type="term" value="F:RNA polymerase II CTD heptapeptide repeat kinase activity"/>
    <property type="evidence" value="ECO:0000318"/>
    <property type="project" value="GO_Central"/>
</dbReference>
<dbReference type="Proteomes" id="UP000018468">
    <property type="component" value="Linkage group LG9"/>
</dbReference>
<feature type="compositionally biased region" description="Basic and acidic residues" evidence="12">
    <location>
        <begin position="177"/>
        <end position="186"/>
    </location>
</feature>
<dbReference type="Bgee" id="ENSLOCG00000011954">
    <property type="expression patterns" value="Expressed in zone of skin and 13 other cell types or tissues"/>
</dbReference>
<comment type="similarity">
    <text evidence="2">Belongs to the protein kinase superfamily. CMGC Ser/Thr protein kinase family. CDC2/CDKX subfamily.</text>
</comment>
<dbReference type="InterPro" id="IPR008271">
    <property type="entry name" value="Ser/Thr_kinase_AS"/>
</dbReference>
<dbReference type="InterPro" id="IPR000719">
    <property type="entry name" value="Prot_kinase_dom"/>
</dbReference>
<dbReference type="GO" id="GO:0008024">
    <property type="term" value="C:cyclin/CDK positive transcription elongation factor complex"/>
    <property type="evidence" value="ECO:0000318"/>
    <property type="project" value="GO_Central"/>
</dbReference>
<comment type="catalytic activity">
    <reaction evidence="10">
        <text>L-seryl-[protein] + ATP = O-phospho-L-seryl-[protein] + ADP + H(+)</text>
        <dbReference type="Rhea" id="RHEA:17989"/>
        <dbReference type="Rhea" id="RHEA-COMP:9863"/>
        <dbReference type="Rhea" id="RHEA-COMP:11604"/>
        <dbReference type="ChEBI" id="CHEBI:15378"/>
        <dbReference type="ChEBI" id="CHEBI:29999"/>
        <dbReference type="ChEBI" id="CHEBI:30616"/>
        <dbReference type="ChEBI" id="CHEBI:83421"/>
        <dbReference type="ChEBI" id="CHEBI:456216"/>
        <dbReference type="EC" id="2.7.11.22"/>
    </reaction>
</comment>
<feature type="compositionally biased region" description="Polar residues" evidence="12">
    <location>
        <begin position="1051"/>
        <end position="1066"/>
    </location>
</feature>
<evidence type="ECO:0000313" key="14">
    <source>
        <dbReference type="Ensembl" id="ENSLOCP00000014700.1"/>
    </source>
</evidence>
<dbReference type="Gene3D" id="3.30.200.20">
    <property type="entry name" value="Phosphorylase Kinase, domain 1"/>
    <property type="match status" value="1"/>
</dbReference>
<evidence type="ECO:0000256" key="6">
    <source>
        <dbReference type="ARBA" id="ARBA00022777"/>
    </source>
</evidence>
<feature type="region of interest" description="Disordered" evidence="12">
    <location>
        <begin position="1117"/>
        <end position="1166"/>
    </location>
</feature>
<feature type="region of interest" description="Disordered" evidence="12">
    <location>
        <begin position="1"/>
        <end position="670"/>
    </location>
</feature>
<dbReference type="InParanoid" id="W5N241"/>
<keyword evidence="6" id="KW-0418">Kinase</keyword>
<evidence type="ECO:0000256" key="11">
    <source>
        <dbReference type="ARBA" id="ARBA00049280"/>
    </source>
</evidence>
<dbReference type="GO" id="GO:0004693">
    <property type="term" value="F:cyclin-dependent protein serine/threonine kinase activity"/>
    <property type="evidence" value="ECO:0007669"/>
    <property type="project" value="UniProtKB-EC"/>
</dbReference>
<dbReference type="SUPFAM" id="SSF56112">
    <property type="entry name" value="Protein kinase-like (PK-like)"/>
    <property type="match status" value="1"/>
</dbReference>
<dbReference type="EMBL" id="AHAT01031767">
    <property type="status" value="NOT_ANNOTATED_CDS"/>
    <property type="molecule type" value="Genomic_DNA"/>
</dbReference>
<feature type="compositionally biased region" description="Basic and acidic residues" evidence="12">
    <location>
        <begin position="236"/>
        <end position="262"/>
    </location>
</feature>
<keyword evidence="15" id="KW-1185">Reference proteome</keyword>
<dbReference type="SMART" id="SM00220">
    <property type="entry name" value="S_TKc"/>
    <property type="match status" value="1"/>
</dbReference>
<evidence type="ECO:0000256" key="5">
    <source>
        <dbReference type="ARBA" id="ARBA00022741"/>
    </source>
</evidence>
<sequence length="1502" mass="164305">MPSSEAVQEGRGRSPSEHKKPRQERRSKGLGSGASSKGEKQRDKPRSSSSRRKKRRHGRDRELQLPEEPGSERRSVFERDGELRTLVEYDDVSSQSERFSGSPSPKPDPQHRLLLQRLNEAEVVGGGGGAGGGSSSRGSSPGRRSRKDRRSSQPRKEHSSRSAERNKPEKEHRRKDQQHSRDRDASKSGSGSGSGSSGAKPGRDGVRNSESNCKKKAPLPLSSLDKKELKQHKSRTRVEKETPSAYRDTPKAYRDDREEPRAYRKRHSLSPGVREDSPYGSSYGQVYEYQSPGAGYNQFISRRSPSYGNRRRSPSPAYYGRDADLYGPYASKSPGTYSNKRQRSPGSPYNRRRSPSYNRHSPYEQGEIASSPYSSRRRSRSPYRKSYSPSPDLRRTGKSRSRSPYSSRHSRSRSRHRHSRSHSRPSSISPSTLAFKSSLAAELSKQKKAKAAEAARAGAKASNSSTPTKVPAPPATATVTAASASAAAAAASTSTSQPPCPGGQAKEPKKPKLERPPSPPPEKPAKLKPEGPSQPPSSPERSVKKVAPAPLPKEVKVKEELPPPPKEKRKAPAPSSQGSKEKERLVLPLISTLAPLPLPPVLPEDLENTESGLKDGLPSKTGKKKTEKKPRHLLSDLPLPPELPGADPTSPHSPDEKKPGSAAKRRPKICGPRFGEIKEAEIDWGKRCVDKFEIIGITGEGTYGQVYKAKDKDTAEMVALKKVRLDNEKEGFPITAIREIKILRQLNHKSIINMKEIVTDKEDALDFKNDKGAFYLVFEYMDHDLMGLLESGLVHFNESHIKSFMRQLMEGLDYCHKKNFLHRDIKCSNILLNNRGQIKLADFGLARLYNSEESRPYTNKVITLWYRPPELLLGEERYSPAIDVWSCGCILGELFTKKPIFQANQELAQLELISRICGSPCPAVWPDVIKLPYFNTMKPKKQYRRRLREEFAFIPSTALDLFDHMLALDPSKRCTAEQALQSDFLRDVDPAKMPTPDLPLWQDCHELWSKKRRRQKQMPEEMTAPKVPRKDTAFGLDDSRNSTPQGFPPNQHKSQGASGTDTKATGSQLTEEQLTALLNLLQSKTSVSMAQFAQAMNIKVNPDMLQQLNKLSLPAGILIDPEKPPEPQPPEPQPPEPPKAAPASQPPAPHTPPLPPLPKPESEVVPSAMQNAFTVLLSQLLKVQQTQKKDPPALGETEPSTASDTPPEARQPPEPSPASTPVAEDGVAPQPKAPAPEPPLILPPDQRPPEPPEPPPPASEDLDYRAERPPASDAHGGVKAALLQLLSQSSGPEPEYQPEGPYHAGGSDYRDGYGPVPPFSSGVYPPEGYGSSYLGGGERASFLSGLGGGLPSHSLREMFSGGAAAPHSGSGGRPLTPGYQEPFPSSLGYGDSGGGGSSFSGRGAAGMLFSGDKDHRFEYNHSPLPMLANSNAGGGHPESAHGGGMSLPGNFHSYNHSLSRQDSMTAGGPPQPQAWGSPSQAYAQGYRPHMNTSTLRGRGLPY</sequence>
<evidence type="ECO:0000256" key="9">
    <source>
        <dbReference type="ARBA" id="ARBA00047811"/>
    </source>
</evidence>
<protein>
    <submittedName>
        <fullName evidence="14">Cyclin dependent kinase 13</fullName>
    </submittedName>
</protein>
<feature type="compositionally biased region" description="Basic and acidic residues" evidence="12">
    <location>
        <begin position="150"/>
        <end position="171"/>
    </location>
</feature>
<evidence type="ECO:0000256" key="3">
    <source>
        <dbReference type="ARBA" id="ARBA00022527"/>
    </source>
</evidence>
<feature type="compositionally biased region" description="Polar residues" evidence="12">
    <location>
        <begin position="333"/>
        <end position="347"/>
    </location>
</feature>
<evidence type="ECO:0000313" key="15">
    <source>
        <dbReference type="Proteomes" id="UP000018468"/>
    </source>
</evidence>
<evidence type="ECO:0000256" key="7">
    <source>
        <dbReference type="ARBA" id="ARBA00022840"/>
    </source>
</evidence>
<comment type="catalytic activity">
    <reaction evidence="11">
        <text>[DNA-directed RNA polymerase] + ATP = phospho-[DNA-directed RNA polymerase] + ADP + H(+)</text>
        <dbReference type="Rhea" id="RHEA:10216"/>
        <dbReference type="Rhea" id="RHEA-COMP:11321"/>
        <dbReference type="Rhea" id="RHEA-COMP:11322"/>
        <dbReference type="ChEBI" id="CHEBI:15378"/>
        <dbReference type="ChEBI" id="CHEBI:30616"/>
        <dbReference type="ChEBI" id="CHEBI:43176"/>
        <dbReference type="ChEBI" id="CHEBI:68546"/>
        <dbReference type="ChEBI" id="CHEBI:456216"/>
        <dbReference type="EC" id="2.7.11.23"/>
    </reaction>
</comment>
<dbReference type="OMA" id="PKAYREE"/>
<dbReference type="PANTHER" id="PTHR24056:SF459">
    <property type="entry name" value="CYCLIN-DEPENDENT KINASE 13"/>
    <property type="match status" value="1"/>
</dbReference>
<feature type="compositionally biased region" description="Basic and acidic residues" evidence="12">
    <location>
        <begin position="59"/>
        <end position="87"/>
    </location>
</feature>
<proteinExistence type="inferred from homology"/>
<dbReference type="HOGENOM" id="CLU_004166_1_0_1"/>
<dbReference type="OrthoDB" id="28397at2759"/>
<dbReference type="Ensembl" id="ENSLOCT00000014729.1">
    <property type="protein sequence ID" value="ENSLOCP00000014700.1"/>
    <property type="gene ID" value="ENSLOCG00000011954.1"/>
</dbReference>
<organism evidence="14 15">
    <name type="scientific">Lepisosteus oculatus</name>
    <name type="common">Spotted gar</name>
    <dbReference type="NCBI Taxonomy" id="7918"/>
    <lineage>
        <taxon>Eukaryota</taxon>
        <taxon>Metazoa</taxon>
        <taxon>Chordata</taxon>
        <taxon>Craniata</taxon>
        <taxon>Vertebrata</taxon>
        <taxon>Euteleostomi</taxon>
        <taxon>Actinopterygii</taxon>
        <taxon>Neopterygii</taxon>
        <taxon>Holostei</taxon>
        <taxon>Semionotiformes</taxon>
        <taxon>Lepisosteidae</taxon>
        <taxon>Lepisosteus</taxon>
    </lineage>
</organism>
<feature type="compositionally biased region" description="Gly residues" evidence="12">
    <location>
        <begin position="1432"/>
        <end position="1446"/>
    </location>
</feature>
<feature type="compositionally biased region" description="Basic and acidic residues" evidence="12">
    <location>
        <begin position="37"/>
        <end position="46"/>
    </location>
</feature>
<comment type="subcellular location">
    <subcellularLocation>
        <location evidence="1">Nucleus speckle</location>
    </subcellularLocation>
</comment>
<feature type="compositionally biased region" description="Basic and acidic residues" evidence="12">
    <location>
        <begin position="506"/>
        <end position="515"/>
    </location>
</feature>
<evidence type="ECO:0000256" key="10">
    <source>
        <dbReference type="ARBA" id="ARBA00048367"/>
    </source>
</evidence>
<dbReference type="InterPro" id="IPR011009">
    <property type="entry name" value="Kinase-like_dom_sf"/>
</dbReference>
<feature type="compositionally biased region" description="Gly residues" evidence="12">
    <location>
        <begin position="124"/>
        <end position="135"/>
    </location>
</feature>
<evidence type="ECO:0000256" key="12">
    <source>
        <dbReference type="SAM" id="MobiDB-lite"/>
    </source>
</evidence>
<feature type="region of interest" description="Disordered" evidence="12">
    <location>
        <begin position="1011"/>
        <end position="1066"/>
    </location>
</feature>
<keyword evidence="4" id="KW-0808">Transferase</keyword>
<feature type="compositionally biased region" description="Basic residues" evidence="12">
    <location>
        <begin position="408"/>
        <end position="423"/>
    </location>
</feature>
<feature type="compositionally biased region" description="Low complexity" evidence="12">
    <location>
        <begin position="424"/>
        <end position="443"/>
    </location>
</feature>
<dbReference type="KEGG" id="loc:102695539"/>
<dbReference type="Gene3D" id="1.10.510.10">
    <property type="entry name" value="Transferase(Phosphotransferase) domain 1"/>
    <property type="match status" value="1"/>
</dbReference>
<dbReference type="GO" id="GO:0030332">
    <property type="term" value="F:cyclin binding"/>
    <property type="evidence" value="ECO:0000318"/>
    <property type="project" value="GO_Central"/>
</dbReference>
<feature type="region of interest" description="Disordered" evidence="12">
    <location>
        <begin position="1428"/>
        <end position="1447"/>
    </location>
</feature>
<feature type="compositionally biased region" description="Low complexity" evidence="12">
    <location>
        <begin position="452"/>
        <end position="497"/>
    </location>
</feature>
<feature type="compositionally biased region" description="Basic and acidic residues" evidence="12">
    <location>
        <begin position="8"/>
        <end position="18"/>
    </location>
</feature>
<dbReference type="FunFam" id="1.10.510.10:FF:000102">
    <property type="entry name" value="cyclin-dependent kinase 12 isoform X1"/>
    <property type="match status" value="1"/>
</dbReference>
<dbReference type="FunFam" id="3.30.200.20:FF:000074">
    <property type="entry name" value="cyclin-dependent kinase 12 isoform X2"/>
    <property type="match status" value="1"/>
</dbReference>
<evidence type="ECO:0000256" key="1">
    <source>
        <dbReference type="ARBA" id="ARBA00004324"/>
    </source>
</evidence>
<dbReference type="GeneID" id="102695539"/>